<reference evidence="2" key="1">
    <citation type="submission" date="2023-12" db="EMBL/GenBank/DDBJ databases">
        <title>Genome assembly of Anisodus tanguticus.</title>
        <authorList>
            <person name="Wang Y.-J."/>
        </authorList>
    </citation>
    <scope>NUCLEOTIDE SEQUENCE</scope>
    <source>
        <strain evidence="2">KB-2021</strain>
        <tissue evidence="2">Leaf</tissue>
    </source>
</reference>
<organism evidence="2 3">
    <name type="scientific">Anisodus tanguticus</name>
    <dbReference type="NCBI Taxonomy" id="243964"/>
    <lineage>
        <taxon>Eukaryota</taxon>
        <taxon>Viridiplantae</taxon>
        <taxon>Streptophyta</taxon>
        <taxon>Embryophyta</taxon>
        <taxon>Tracheophyta</taxon>
        <taxon>Spermatophyta</taxon>
        <taxon>Magnoliopsida</taxon>
        <taxon>eudicotyledons</taxon>
        <taxon>Gunneridae</taxon>
        <taxon>Pentapetalae</taxon>
        <taxon>asterids</taxon>
        <taxon>lamiids</taxon>
        <taxon>Solanales</taxon>
        <taxon>Solanaceae</taxon>
        <taxon>Solanoideae</taxon>
        <taxon>Hyoscyameae</taxon>
        <taxon>Anisodus</taxon>
    </lineage>
</organism>
<proteinExistence type="predicted"/>
<dbReference type="AlphaFoldDB" id="A0AAE1VLX6"/>
<dbReference type="Proteomes" id="UP001291623">
    <property type="component" value="Unassembled WGS sequence"/>
</dbReference>
<feature type="compositionally biased region" description="Polar residues" evidence="1">
    <location>
        <begin position="215"/>
        <end position="224"/>
    </location>
</feature>
<dbReference type="EMBL" id="JAVYJV010000008">
    <property type="protein sequence ID" value="KAK4364795.1"/>
    <property type="molecule type" value="Genomic_DNA"/>
</dbReference>
<evidence type="ECO:0000256" key="1">
    <source>
        <dbReference type="SAM" id="MobiDB-lite"/>
    </source>
</evidence>
<name>A0AAE1VLX6_9SOLA</name>
<gene>
    <name evidence="2" type="ORF">RND71_016153</name>
</gene>
<protein>
    <submittedName>
        <fullName evidence="2">Uncharacterized protein</fullName>
    </submittedName>
</protein>
<evidence type="ECO:0000313" key="2">
    <source>
        <dbReference type="EMBL" id="KAK4364795.1"/>
    </source>
</evidence>
<feature type="region of interest" description="Disordered" evidence="1">
    <location>
        <begin position="83"/>
        <end position="224"/>
    </location>
</feature>
<keyword evidence="3" id="KW-1185">Reference proteome</keyword>
<sequence>MNLNYDHIRTALYESLGLMLEDILMNEDNEFNIDSVGRHNGGEDTYMDGQAEETSAYSNEWEEVYSVEQKLAGPMRGMFFKSVESSRKPTNQKHTKRIGCEARVNAARKRDGSWMVTKQNDDEISQEREEEEEQGDHTTPQEQEMRGVRYNASRGEGRDLGGRKASQDGGRGRERGTSQDGGRGRGAKQRLNGSTSATNEGEKDEEAEQGDRATPQEQEMSTIFHTQFNLMNVIRFT</sequence>
<evidence type="ECO:0000313" key="3">
    <source>
        <dbReference type="Proteomes" id="UP001291623"/>
    </source>
</evidence>
<accession>A0AAE1VLX6</accession>
<feature type="compositionally biased region" description="Basic and acidic residues" evidence="1">
    <location>
        <begin position="155"/>
        <end position="177"/>
    </location>
</feature>
<comment type="caution">
    <text evidence="2">The sequence shown here is derived from an EMBL/GenBank/DDBJ whole genome shotgun (WGS) entry which is preliminary data.</text>
</comment>